<dbReference type="PANTHER" id="PTHR12271">
    <property type="entry name" value="POLY A POLYMERASE CID PAP -RELATED"/>
    <property type="match status" value="1"/>
</dbReference>
<evidence type="ECO:0000256" key="1">
    <source>
        <dbReference type="SAM" id="MobiDB-lite"/>
    </source>
</evidence>
<dbReference type="InterPro" id="IPR043519">
    <property type="entry name" value="NT_sf"/>
</dbReference>
<dbReference type="EMBL" id="JADFTS010000008">
    <property type="protein sequence ID" value="KAF9593966.1"/>
    <property type="molecule type" value="Genomic_DNA"/>
</dbReference>
<dbReference type="Gene3D" id="1.10.1410.10">
    <property type="match status" value="1"/>
</dbReference>
<dbReference type="OrthoDB" id="2274644at2759"/>
<name>A0A835LNP7_9MAGN</name>
<dbReference type="AlphaFoldDB" id="A0A835LNP7"/>
<protein>
    <submittedName>
        <fullName evidence="2">Uncharacterized protein</fullName>
    </submittedName>
</protein>
<reference evidence="2 3" key="1">
    <citation type="submission" date="2020-10" db="EMBL/GenBank/DDBJ databases">
        <title>The Coptis chinensis genome and diversification of protoberbering-type alkaloids.</title>
        <authorList>
            <person name="Wang B."/>
            <person name="Shu S."/>
            <person name="Song C."/>
            <person name="Liu Y."/>
        </authorList>
    </citation>
    <scope>NUCLEOTIDE SEQUENCE [LARGE SCALE GENOMIC DNA]</scope>
    <source>
        <strain evidence="2">HL-2020</strain>
        <tissue evidence="2">Leaf</tissue>
    </source>
</reference>
<evidence type="ECO:0000313" key="3">
    <source>
        <dbReference type="Proteomes" id="UP000631114"/>
    </source>
</evidence>
<evidence type="ECO:0000313" key="2">
    <source>
        <dbReference type="EMBL" id="KAF9593966.1"/>
    </source>
</evidence>
<dbReference type="SUPFAM" id="SSF81301">
    <property type="entry name" value="Nucleotidyltransferase"/>
    <property type="match status" value="1"/>
</dbReference>
<dbReference type="CDD" id="cd05402">
    <property type="entry name" value="NT_PAP_TUTase"/>
    <property type="match status" value="1"/>
</dbReference>
<feature type="region of interest" description="Disordered" evidence="1">
    <location>
        <begin position="355"/>
        <end position="388"/>
    </location>
</feature>
<dbReference type="GO" id="GO:0050265">
    <property type="term" value="F:RNA uridylyltransferase activity"/>
    <property type="evidence" value="ECO:0007669"/>
    <property type="project" value="TreeGrafter"/>
</dbReference>
<dbReference type="Gene3D" id="3.30.460.10">
    <property type="entry name" value="Beta Polymerase, domain 2"/>
    <property type="match status" value="2"/>
</dbReference>
<comment type="caution">
    <text evidence="2">The sequence shown here is derived from an EMBL/GenBank/DDBJ whole genome shotgun (WGS) entry which is preliminary data.</text>
</comment>
<keyword evidence="3" id="KW-1185">Reference proteome</keyword>
<sequence>MAVAATMVVVVNQIRVGSDTKKNCKEGATVEPFGSFVSNLYSRWGDLDISIELPSGSLVSPTGKKRKQRLLRDILRALQRRGSVNAYERDTGVRNIRLKIVKNTHYNTLVINHYNRIPSSGVEWTLESTCPLRINCSDGVVRSTQFIPHARVPLLIFESNYQSISCDISISNLVGQVKSKFLLWITQIDERFRDMVLLVKEWAKSQDINSPKTGTLNSYSLSLLVIFHFQTCEPAILPPLQELYAGNIAHDLTGVRVTAERQIQDICLTNIARFRTNKMGNINRSTLSELFISFFNKIGDPFEQAENAARAVGKKELIMISEAFNETSCMLLGNQEQSFLVTSLVRPQIRSQFSPNKGNSTFRSGGFGHRADVSSTTRPVRGQYQGMPLDSYSSPVYSQRQQFRSPVHPIENRFQNWQSTLHPSPVVSSQRHLSYSTVRPIQNHYENRQMESPSLPNVYLPRQGQAVHGQGQQVWRPRHSER</sequence>
<accession>A0A835LNP7</accession>
<dbReference type="Proteomes" id="UP000631114">
    <property type="component" value="Unassembled WGS sequence"/>
</dbReference>
<gene>
    <name evidence="2" type="ORF">IFM89_026509</name>
</gene>
<dbReference type="PANTHER" id="PTHR12271:SF123">
    <property type="entry name" value="PROTEIN HESO1"/>
    <property type="match status" value="1"/>
</dbReference>
<organism evidence="2 3">
    <name type="scientific">Coptis chinensis</name>
    <dbReference type="NCBI Taxonomy" id="261450"/>
    <lineage>
        <taxon>Eukaryota</taxon>
        <taxon>Viridiplantae</taxon>
        <taxon>Streptophyta</taxon>
        <taxon>Embryophyta</taxon>
        <taxon>Tracheophyta</taxon>
        <taxon>Spermatophyta</taxon>
        <taxon>Magnoliopsida</taxon>
        <taxon>Ranunculales</taxon>
        <taxon>Ranunculaceae</taxon>
        <taxon>Coptidoideae</taxon>
        <taxon>Coptis</taxon>
    </lineage>
</organism>
<dbReference type="GO" id="GO:0031123">
    <property type="term" value="P:RNA 3'-end processing"/>
    <property type="evidence" value="ECO:0007669"/>
    <property type="project" value="TreeGrafter"/>
</dbReference>
<dbReference type="SUPFAM" id="SSF81631">
    <property type="entry name" value="PAP/OAS1 substrate-binding domain"/>
    <property type="match status" value="1"/>
</dbReference>
<proteinExistence type="predicted"/>